<evidence type="ECO:0000256" key="2">
    <source>
        <dbReference type="SAM" id="Phobius"/>
    </source>
</evidence>
<feature type="transmembrane region" description="Helical" evidence="2">
    <location>
        <begin position="81"/>
        <end position="104"/>
    </location>
</feature>
<keyword evidence="2" id="KW-1133">Transmembrane helix</keyword>
<name>A0ABZ1YY69_9NOCA</name>
<feature type="region of interest" description="Disordered" evidence="1">
    <location>
        <begin position="1"/>
        <end position="75"/>
    </location>
</feature>
<dbReference type="EMBL" id="CP109441">
    <property type="protein sequence ID" value="WUV47971.1"/>
    <property type="molecule type" value="Genomic_DNA"/>
</dbReference>
<feature type="compositionally biased region" description="Low complexity" evidence="1">
    <location>
        <begin position="1"/>
        <end position="20"/>
    </location>
</feature>
<feature type="compositionally biased region" description="Low complexity" evidence="1">
    <location>
        <begin position="28"/>
        <end position="52"/>
    </location>
</feature>
<sequence length="278" mass="30075">MGDQQLPPGGQPFPEGQFPPGGQPYPAGPAQFPPQGQQFPQGGQQFPGDQAQFPPPGVQPHPQYGQPWPPQQQPRKGRGGLIALVLVFVLVVLAGGAAGAYFLFFEEDPNKKPAVDTSLDLADAPMGCGIFTEAELAPFIPGTFTTEPTDVFGGDKDYEKSAQCSFSNQKTHTAQRQPAVWVIVTTKLLKANQNQSGVQKAKTELGRKPGSAVGIPGADDDRFREIKSSNNNISTGEMSFIYHNVFISITYHYERLGQNKFTQPLMQMSTKALEKVTG</sequence>
<reference evidence="3" key="1">
    <citation type="submission" date="2022-10" db="EMBL/GenBank/DDBJ databases">
        <title>The complete genomes of actinobacterial strains from the NBC collection.</title>
        <authorList>
            <person name="Joergensen T.S."/>
            <person name="Alvarez Arevalo M."/>
            <person name="Sterndorff E.B."/>
            <person name="Faurdal D."/>
            <person name="Vuksanovic O."/>
            <person name="Mourched A.-S."/>
            <person name="Charusanti P."/>
            <person name="Shaw S."/>
            <person name="Blin K."/>
            <person name="Weber T."/>
        </authorList>
    </citation>
    <scope>NUCLEOTIDE SEQUENCE</scope>
    <source>
        <strain evidence="3">NBC_01482</strain>
    </source>
</reference>
<evidence type="ECO:0000256" key="1">
    <source>
        <dbReference type="SAM" id="MobiDB-lite"/>
    </source>
</evidence>
<dbReference type="Proteomes" id="UP001432062">
    <property type="component" value="Chromosome"/>
</dbReference>
<dbReference type="RefSeq" id="WP_329412211.1">
    <property type="nucleotide sequence ID" value="NZ_CP109441.1"/>
</dbReference>
<gene>
    <name evidence="3" type="ORF">OG563_07085</name>
</gene>
<keyword evidence="4" id="KW-1185">Reference proteome</keyword>
<proteinExistence type="predicted"/>
<evidence type="ECO:0008006" key="5">
    <source>
        <dbReference type="Google" id="ProtNLM"/>
    </source>
</evidence>
<accession>A0ABZ1YY69</accession>
<organism evidence="3 4">
    <name type="scientific">Nocardia vinacea</name>
    <dbReference type="NCBI Taxonomy" id="96468"/>
    <lineage>
        <taxon>Bacteria</taxon>
        <taxon>Bacillati</taxon>
        <taxon>Actinomycetota</taxon>
        <taxon>Actinomycetes</taxon>
        <taxon>Mycobacteriales</taxon>
        <taxon>Nocardiaceae</taxon>
        <taxon>Nocardia</taxon>
    </lineage>
</organism>
<evidence type="ECO:0000313" key="4">
    <source>
        <dbReference type="Proteomes" id="UP001432062"/>
    </source>
</evidence>
<keyword evidence="2" id="KW-0472">Membrane</keyword>
<evidence type="ECO:0000313" key="3">
    <source>
        <dbReference type="EMBL" id="WUV47971.1"/>
    </source>
</evidence>
<keyword evidence="2" id="KW-0812">Transmembrane</keyword>
<protein>
    <recommendedName>
        <fullName evidence="5">DUF3558 domain-containing protein</fullName>
    </recommendedName>
</protein>